<evidence type="ECO:0000313" key="3">
    <source>
        <dbReference type="EMBL" id="MFC5771056.1"/>
    </source>
</evidence>
<evidence type="ECO:0000256" key="1">
    <source>
        <dbReference type="SAM" id="SignalP"/>
    </source>
</evidence>
<sequence length="234" mass="24374">MLNFNRFGLVLTLAIALPFTSHASQVTYYFGGTLNFADPLLSPTFDVGNSFHGSLTVESTAVDIDPNPQRGVFGPGPAFTVAINGMTFTKASIGGTGGVAVGNDLGGLDSVSWNSEVATGTSVNGYTPTGFHLQLQDNEGTVFSSDQLPTAGIDLSQFELARFGLLFQYLNPLAVLFDNAEIGGDLDYLSLTDPNAVNTVPEPSSLALGLLALGGLAGGRRFFGAENRAGGERT</sequence>
<dbReference type="Proteomes" id="UP001595974">
    <property type="component" value="Unassembled WGS sequence"/>
</dbReference>
<name>A0ABW1AVN5_9RHOO</name>
<feature type="chain" id="PRO_5045103052" evidence="1">
    <location>
        <begin position="24"/>
        <end position="234"/>
    </location>
</feature>
<comment type="caution">
    <text evidence="3">The sequence shown here is derived from an EMBL/GenBank/DDBJ whole genome shotgun (WGS) entry which is preliminary data.</text>
</comment>
<dbReference type="Pfam" id="PF07589">
    <property type="entry name" value="PEP-CTERM"/>
    <property type="match status" value="1"/>
</dbReference>
<organism evidence="3 4">
    <name type="scientific">Thauera sinica</name>
    <dbReference type="NCBI Taxonomy" id="2665146"/>
    <lineage>
        <taxon>Bacteria</taxon>
        <taxon>Pseudomonadati</taxon>
        <taxon>Pseudomonadota</taxon>
        <taxon>Betaproteobacteria</taxon>
        <taxon>Rhodocyclales</taxon>
        <taxon>Zoogloeaceae</taxon>
        <taxon>Thauera</taxon>
    </lineage>
</organism>
<dbReference type="EMBL" id="JBHSOG010000068">
    <property type="protein sequence ID" value="MFC5771056.1"/>
    <property type="molecule type" value="Genomic_DNA"/>
</dbReference>
<evidence type="ECO:0000313" key="4">
    <source>
        <dbReference type="Proteomes" id="UP001595974"/>
    </source>
</evidence>
<proteinExistence type="predicted"/>
<dbReference type="RefSeq" id="WP_096453019.1">
    <property type="nucleotide sequence ID" value="NZ_JBHSOG010000068.1"/>
</dbReference>
<gene>
    <name evidence="3" type="ORF">ACFPTN_16875</name>
</gene>
<reference evidence="4" key="1">
    <citation type="journal article" date="2019" name="Int. J. Syst. Evol. Microbiol.">
        <title>The Global Catalogue of Microorganisms (GCM) 10K type strain sequencing project: providing services to taxonomists for standard genome sequencing and annotation.</title>
        <authorList>
            <consortium name="The Broad Institute Genomics Platform"/>
            <consortium name="The Broad Institute Genome Sequencing Center for Infectious Disease"/>
            <person name="Wu L."/>
            <person name="Ma J."/>
        </authorList>
    </citation>
    <scope>NUCLEOTIDE SEQUENCE [LARGE SCALE GENOMIC DNA]</scope>
    <source>
        <strain evidence="4">SHR3</strain>
    </source>
</reference>
<feature type="signal peptide" evidence="1">
    <location>
        <begin position="1"/>
        <end position="23"/>
    </location>
</feature>
<dbReference type="InterPro" id="IPR013424">
    <property type="entry name" value="Ice-binding_C"/>
</dbReference>
<protein>
    <submittedName>
        <fullName evidence="3">PEP-CTERM sorting domain-containing protein</fullName>
    </submittedName>
</protein>
<keyword evidence="4" id="KW-1185">Reference proteome</keyword>
<feature type="domain" description="Ice-binding protein C-terminal" evidence="2">
    <location>
        <begin position="199"/>
        <end position="221"/>
    </location>
</feature>
<evidence type="ECO:0000259" key="2">
    <source>
        <dbReference type="Pfam" id="PF07589"/>
    </source>
</evidence>
<keyword evidence="1" id="KW-0732">Signal</keyword>
<accession>A0ABW1AVN5</accession>